<gene>
    <name evidence="1" type="ORF">chiPu_0026896</name>
</gene>
<keyword evidence="2" id="KW-1185">Reference proteome</keyword>
<protein>
    <submittedName>
        <fullName evidence="1">Uncharacterized protein</fullName>
    </submittedName>
</protein>
<proteinExistence type="predicted"/>
<name>A0A401TJW9_CHIPU</name>
<comment type="caution">
    <text evidence="1">The sequence shown here is derived from an EMBL/GenBank/DDBJ whole genome shotgun (WGS) entry which is preliminary data.</text>
</comment>
<reference evidence="1 2" key="1">
    <citation type="journal article" date="2018" name="Nat. Ecol. Evol.">
        <title>Shark genomes provide insights into elasmobranch evolution and the origin of vertebrates.</title>
        <authorList>
            <person name="Hara Y"/>
            <person name="Yamaguchi K"/>
            <person name="Onimaru K"/>
            <person name="Kadota M"/>
            <person name="Koyanagi M"/>
            <person name="Keeley SD"/>
            <person name="Tatsumi K"/>
            <person name="Tanaka K"/>
            <person name="Motone F"/>
            <person name="Kageyama Y"/>
            <person name="Nozu R"/>
            <person name="Adachi N"/>
            <person name="Nishimura O"/>
            <person name="Nakagawa R"/>
            <person name="Tanegashima C"/>
            <person name="Kiyatake I"/>
            <person name="Matsumoto R"/>
            <person name="Murakumo K"/>
            <person name="Nishida K"/>
            <person name="Terakita A"/>
            <person name="Kuratani S"/>
            <person name="Sato K"/>
            <person name="Hyodo S Kuraku.S."/>
        </authorList>
    </citation>
    <scope>NUCLEOTIDE SEQUENCE [LARGE SCALE GENOMIC DNA]</scope>
</reference>
<sequence>MRRGPQGYLSIKVVVLLARRHPILLGVKVIDRIWLHYSGDTRLLGIGGKER</sequence>
<dbReference type="Proteomes" id="UP000287033">
    <property type="component" value="Unassembled WGS sequence"/>
</dbReference>
<evidence type="ECO:0000313" key="1">
    <source>
        <dbReference type="EMBL" id="GCC42952.1"/>
    </source>
</evidence>
<dbReference type="AlphaFoldDB" id="A0A401TJW9"/>
<evidence type="ECO:0000313" key="2">
    <source>
        <dbReference type="Proteomes" id="UP000287033"/>
    </source>
</evidence>
<organism evidence="1 2">
    <name type="scientific">Chiloscyllium punctatum</name>
    <name type="common">Brownbanded bambooshark</name>
    <name type="synonym">Hemiscyllium punctatum</name>
    <dbReference type="NCBI Taxonomy" id="137246"/>
    <lineage>
        <taxon>Eukaryota</taxon>
        <taxon>Metazoa</taxon>
        <taxon>Chordata</taxon>
        <taxon>Craniata</taxon>
        <taxon>Vertebrata</taxon>
        <taxon>Chondrichthyes</taxon>
        <taxon>Elasmobranchii</taxon>
        <taxon>Galeomorphii</taxon>
        <taxon>Galeoidea</taxon>
        <taxon>Orectolobiformes</taxon>
        <taxon>Hemiscylliidae</taxon>
        <taxon>Chiloscyllium</taxon>
    </lineage>
</organism>
<dbReference type="EMBL" id="BEZZ01090032">
    <property type="protein sequence ID" value="GCC42952.1"/>
    <property type="molecule type" value="Genomic_DNA"/>
</dbReference>
<feature type="non-terminal residue" evidence="1">
    <location>
        <position position="51"/>
    </location>
</feature>
<accession>A0A401TJW9</accession>